<evidence type="ECO:0000256" key="1">
    <source>
        <dbReference type="SAM" id="MobiDB-lite"/>
    </source>
</evidence>
<organism evidence="2">
    <name type="scientific">hydrothermal vent metagenome</name>
    <dbReference type="NCBI Taxonomy" id="652676"/>
    <lineage>
        <taxon>unclassified sequences</taxon>
        <taxon>metagenomes</taxon>
        <taxon>ecological metagenomes</taxon>
    </lineage>
</organism>
<dbReference type="EMBL" id="UOEQ01000278">
    <property type="protein sequence ID" value="VAW20482.1"/>
    <property type="molecule type" value="Genomic_DNA"/>
</dbReference>
<sequence>MTSIQKRIIKPKLGMLELAKQLGSISQPCNPPHKGKGEESARYAPLLSFRRRPQASSSH</sequence>
<evidence type="ECO:0000313" key="2">
    <source>
        <dbReference type="EMBL" id="VAW20482.1"/>
    </source>
</evidence>
<feature type="region of interest" description="Disordered" evidence="1">
    <location>
        <begin position="24"/>
        <end position="59"/>
    </location>
</feature>
<name>A0A3B0U1J6_9ZZZZ</name>
<gene>
    <name evidence="2" type="ORF">MNBD_ALPHA11-2466</name>
</gene>
<dbReference type="AlphaFoldDB" id="A0A3B0U1J6"/>
<protein>
    <submittedName>
        <fullName evidence="2">Uncharacterized protein</fullName>
    </submittedName>
</protein>
<accession>A0A3B0U1J6</accession>
<proteinExistence type="predicted"/>
<reference evidence="2" key="1">
    <citation type="submission" date="2018-06" db="EMBL/GenBank/DDBJ databases">
        <authorList>
            <person name="Zhirakovskaya E."/>
        </authorList>
    </citation>
    <scope>NUCLEOTIDE SEQUENCE</scope>
</reference>